<dbReference type="Gene3D" id="1.10.10.10">
    <property type="entry name" value="Winged helix-like DNA-binding domain superfamily/Winged helix DNA-binding domain"/>
    <property type="match status" value="1"/>
</dbReference>
<sequence length="162" mass="18194">MHPASILVRDVLVLNETMEFIMRREMDINETDFQAMQHLLKLRSMSPGELAQMLHLTPAATTTVIDRLVTKGHVQRSPHPTDRRRWLVSPSAESVQSAMAMLMPMVLDVDQAVRGYGEHEQRVIVDFLSGVVQSMSSRIAALEQQSEANHDQPHKGTAKGEL</sequence>
<feature type="domain" description="HTH marR-type" evidence="2">
    <location>
        <begin position="1"/>
        <end position="133"/>
    </location>
</feature>
<dbReference type="InterPro" id="IPR039422">
    <property type="entry name" value="MarR/SlyA-like"/>
</dbReference>
<accession>A0A0S2LZ43</accession>
<dbReference type="AlphaFoldDB" id="A0A0S2LZ43"/>
<evidence type="ECO:0000256" key="1">
    <source>
        <dbReference type="SAM" id="MobiDB-lite"/>
    </source>
</evidence>
<reference evidence="4" key="1">
    <citation type="submission" date="2015-11" db="EMBL/GenBank/DDBJ databases">
        <authorList>
            <person name="Kumar R."/>
            <person name="Singh D."/>
            <person name="Swarnkar M.K."/>
            <person name="Singh A.K."/>
            <person name="Kumar S."/>
        </authorList>
    </citation>
    <scope>NUCLEOTIDE SEQUENCE [LARGE SCALE GENOMIC DNA]</scope>
    <source>
        <strain evidence="4">ERGS4:06</strain>
    </source>
</reference>
<proteinExistence type="predicted"/>
<reference evidence="3 4" key="2">
    <citation type="journal article" date="2016" name="J. Biotechnol.">
        <title>Complete genome sequence of Arthrobacter alpinus ERGS4:06, a yellow pigmented bacterium tolerant to cold and radiations isolated from Sikkim Himalaya.</title>
        <authorList>
            <person name="Kumar R."/>
            <person name="Singh D."/>
            <person name="Swarnkar M.K."/>
            <person name="Singh A.K."/>
            <person name="Kumar S."/>
        </authorList>
    </citation>
    <scope>NUCLEOTIDE SEQUENCE [LARGE SCALE GENOMIC DNA]</scope>
    <source>
        <strain evidence="3 4">ERGS4:06</strain>
    </source>
</reference>
<dbReference type="SMART" id="SM00347">
    <property type="entry name" value="HTH_MARR"/>
    <property type="match status" value="1"/>
</dbReference>
<dbReference type="Proteomes" id="UP000059574">
    <property type="component" value="Chromosome"/>
</dbReference>
<dbReference type="GO" id="GO:0003700">
    <property type="term" value="F:DNA-binding transcription factor activity"/>
    <property type="evidence" value="ECO:0007669"/>
    <property type="project" value="InterPro"/>
</dbReference>
<dbReference type="PANTHER" id="PTHR33164:SF104">
    <property type="entry name" value="TRANSCRIPTIONAL REGULATORY PROTEIN"/>
    <property type="match status" value="1"/>
</dbReference>
<feature type="compositionally biased region" description="Basic and acidic residues" evidence="1">
    <location>
        <begin position="148"/>
        <end position="162"/>
    </location>
</feature>
<dbReference type="PROSITE" id="PS50995">
    <property type="entry name" value="HTH_MARR_2"/>
    <property type="match status" value="1"/>
</dbReference>
<dbReference type="SUPFAM" id="SSF46785">
    <property type="entry name" value="Winged helix' DNA-binding domain"/>
    <property type="match status" value="1"/>
</dbReference>
<protein>
    <recommendedName>
        <fullName evidence="2">HTH marR-type domain-containing protein</fullName>
    </recommendedName>
</protein>
<dbReference type="GO" id="GO:0006950">
    <property type="term" value="P:response to stress"/>
    <property type="evidence" value="ECO:0007669"/>
    <property type="project" value="TreeGrafter"/>
</dbReference>
<organism evidence="3 4">
    <name type="scientific">Arthrobacter alpinus</name>
    <dbReference type="NCBI Taxonomy" id="656366"/>
    <lineage>
        <taxon>Bacteria</taxon>
        <taxon>Bacillati</taxon>
        <taxon>Actinomycetota</taxon>
        <taxon>Actinomycetes</taxon>
        <taxon>Micrococcales</taxon>
        <taxon>Micrococcaceae</taxon>
        <taxon>Arthrobacter</taxon>
    </lineage>
</organism>
<gene>
    <name evidence="3" type="ORF">AS189_08185</name>
</gene>
<evidence type="ECO:0000313" key="3">
    <source>
        <dbReference type="EMBL" id="ALO66475.1"/>
    </source>
</evidence>
<dbReference type="InterPro" id="IPR036388">
    <property type="entry name" value="WH-like_DNA-bd_sf"/>
</dbReference>
<feature type="region of interest" description="Disordered" evidence="1">
    <location>
        <begin position="142"/>
        <end position="162"/>
    </location>
</feature>
<dbReference type="InterPro" id="IPR000835">
    <property type="entry name" value="HTH_MarR-typ"/>
</dbReference>
<evidence type="ECO:0000313" key="4">
    <source>
        <dbReference type="Proteomes" id="UP000059574"/>
    </source>
</evidence>
<dbReference type="Pfam" id="PF01047">
    <property type="entry name" value="MarR"/>
    <property type="match status" value="1"/>
</dbReference>
<dbReference type="PANTHER" id="PTHR33164">
    <property type="entry name" value="TRANSCRIPTIONAL REGULATOR, MARR FAMILY"/>
    <property type="match status" value="1"/>
</dbReference>
<dbReference type="InterPro" id="IPR036390">
    <property type="entry name" value="WH_DNA-bd_sf"/>
</dbReference>
<dbReference type="EMBL" id="CP013200">
    <property type="protein sequence ID" value="ALO66475.1"/>
    <property type="molecule type" value="Genomic_DNA"/>
</dbReference>
<name>A0A0S2LZ43_9MICC</name>
<evidence type="ECO:0000259" key="2">
    <source>
        <dbReference type="PROSITE" id="PS50995"/>
    </source>
</evidence>